<protein>
    <submittedName>
        <fullName evidence="2">Putative polyprotein</fullName>
    </submittedName>
</protein>
<evidence type="ECO:0000313" key="2">
    <source>
        <dbReference type="EMBL" id="CCA24282.1"/>
    </source>
</evidence>
<dbReference type="AlphaFoldDB" id="F0WSG1"/>
<dbReference type="InterPro" id="IPR013103">
    <property type="entry name" value="RVT_2"/>
</dbReference>
<organism evidence="2">
    <name type="scientific">Albugo laibachii Nc14</name>
    <dbReference type="NCBI Taxonomy" id="890382"/>
    <lineage>
        <taxon>Eukaryota</taxon>
        <taxon>Sar</taxon>
        <taxon>Stramenopiles</taxon>
        <taxon>Oomycota</taxon>
        <taxon>Peronosporomycetes</taxon>
        <taxon>Albuginales</taxon>
        <taxon>Albuginaceae</taxon>
        <taxon>Albugo</taxon>
    </lineage>
</organism>
<accession>F0WSG1</accession>
<reference evidence="2" key="1">
    <citation type="journal article" date="2011" name="PLoS Biol.">
        <title>Gene gain and loss during evolution of obligate parasitism in the white rust pathogen of Arabidopsis thaliana.</title>
        <authorList>
            <person name="Kemen E."/>
            <person name="Gardiner A."/>
            <person name="Schultz-Larsen T."/>
            <person name="Kemen A.C."/>
            <person name="Balmuth A.L."/>
            <person name="Robert-Seilaniantz A."/>
            <person name="Bailey K."/>
            <person name="Holub E."/>
            <person name="Studholme D.J."/>
            <person name="Maclean D."/>
            <person name="Jones J.D."/>
        </authorList>
    </citation>
    <scope>NUCLEOTIDE SEQUENCE</scope>
</reference>
<dbReference type="EMBL" id="FR824276">
    <property type="protein sequence ID" value="CCA24282.1"/>
    <property type="molecule type" value="Genomic_DNA"/>
</dbReference>
<name>F0WSG1_9STRA</name>
<evidence type="ECO:0000259" key="1">
    <source>
        <dbReference type="Pfam" id="PF07727"/>
    </source>
</evidence>
<dbReference type="HOGENOM" id="CLU_1698742_0_0_1"/>
<dbReference type="Pfam" id="PF07727">
    <property type="entry name" value="RVT_2"/>
    <property type="match status" value="1"/>
</dbReference>
<feature type="domain" description="Reverse transcriptase Ty1/copia-type" evidence="1">
    <location>
        <begin position="68"/>
        <end position="173"/>
    </location>
</feature>
<sequence>MVPYETSKSIVPNTTEEIRPPKRYRIEYDQANAALEAPTTYEDAINSPEAEFCKKAIAEELKALKEKKTWTMQKKGDNQKVIGTKWVFTIKRNEHGEIQRYKARLVALGYRQTYGIDYKKTYSPVANLNSIRLFLSVCCQEGFLVHQYDVDTAFLNGYLEEEVFIYPPRGVEGKQN</sequence>
<reference evidence="2" key="2">
    <citation type="submission" date="2011-02" db="EMBL/GenBank/DDBJ databases">
        <authorList>
            <person name="MacLean D."/>
        </authorList>
    </citation>
    <scope>NUCLEOTIDE SEQUENCE</scope>
</reference>
<proteinExistence type="predicted"/>
<gene>
    <name evidence="2" type="primary">AlNc14C231G9302</name>
    <name evidence="2" type="ORF">ALNC14_104260</name>
</gene>